<accession>A0A2S4VD66</accession>
<reference evidence="3" key="3">
    <citation type="journal article" date="2018" name="Mol. Plant Microbe Interact.">
        <title>Genome sequence resources for the wheat stripe rust pathogen (Puccinia striiformis f. sp. tritici) and the barley stripe rust pathogen (Puccinia striiformis f. sp. hordei).</title>
        <authorList>
            <person name="Xia C."/>
            <person name="Wang M."/>
            <person name="Yin C."/>
            <person name="Cornejo O.E."/>
            <person name="Hulbert S.H."/>
            <person name="Chen X."/>
        </authorList>
    </citation>
    <scope>NUCLEOTIDE SEQUENCE [LARGE SCALE GENOMIC DNA]</scope>
    <source>
        <strain evidence="3">93TX-2</strain>
    </source>
</reference>
<keyword evidence="3" id="KW-1185">Reference proteome</keyword>
<dbReference type="EMBL" id="PKSM01000147">
    <property type="protein sequence ID" value="POW07425.1"/>
    <property type="molecule type" value="Genomic_DNA"/>
</dbReference>
<comment type="caution">
    <text evidence="2">The sequence shown here is derived from an EMBL/GenBank/DDBJ whole genome shotgun (WGS) entry which is preliminary data.</text>
</comment>
<gene>
    <name evidence="2" type="ORF">PSHT_09949</name>
</gene>
<feature type="region of interest" description="Disordered" evidence="1">
    <location>
        <begin position="1"/>
        <end position="21"/>
    </location>
</feature>
<evidence type="ECO:0000256" key="1">
    <source>
        <dbReference type="SAM" id="MobiDB-lite"/>
    </source>
</evidence>
<sequence length="75" mass="8701">MSMGRVRVGKPCPNPTRSKDDLEAWHEEWRAGQELKRKEHVAQVERQHAEHSAQDTFRNKQLLALIESKIQAIKA</sequence>
<dbReference type="Proteomes" id="UP000238274">
    <property type="component" value="Unassembled WGS sequence"/>
</dbReference>
<dbReference type="VEuPathDB" id="FungiDB:PSHT_09949"/>
<dbReference type="AlphaFoldDB" id="A0A2S4VD66"/>
<protein>
    <submittedName>
        <fullName evidence="2">Uncharacterized protein</fullName>
    </submittedName>
</protein>
<name>A0A2S4VD66_9BASI</name>
<evidence type="ECO:0000313" key="2">
    <source>
        <dbReference type="EMBL" id="POW07425.1"/>
    </source>
</evidence>
<proteinExistence type="predicted"/>
<organism evidence="2 3">
    <name type="scientific">Puccinia striiformis</name>
    <dbReference type="NCBI Taxonomy" id="27350"/>
    <lineage>
        <taxon>Eukaryota</taxon>
        <taxon>Fungi</taxon>
        <taxon>Dikarya</taxon>
        <taxon>Basidiomycota</taxon>
        <taxon>Pucciniomycotina</taxon>
        <taxon>Pucciniomycetes</taxon>
        <taxon>Pucciniales</taxon>
        <taxon>Pucciniaceae</taxon>
        <taxon>Puccinia</taxon>
    </lineage>
</organism>
<evidence type="ECO:0000313" key="3">
    <source>
        <dbReference type="Proteomes" id="UP000238274"/>
    </source>
</evidence>
<reference evidence="3" key="2">
    <citation type="journal article" date="2018" name="BMC Genomics">
        <title>Genomic insights into host adaptation between the wheat stripe rust pathogen (Puccinia striiformis f. sp. tritici) and the barley stripe rust pathogen (Puccinia striiformis f. sp. hordei).</title>
        <authorList>
            <person name="Xia C."/>
            <person name="Wang M."/>
            <person name="Yin C."/>
            <person name="Cornejo O.E."/>
            <person name="Hulbert S.H."/>
            <person name="Chen X."/>
        </authorList>
    </citation>
    <scope>NUCLEOTIDE SEQUENCE [LARGE SCALE GENOMIC DNA]</scope>
    <source>
        <strain evidence="3">93TX-2</strain>
    </source>
</reference>
<reference evidence="2 3" key="1">
    <citation type="submission" date="2017-12" db="EMBL/GenBank/DDBJ databases">
        <title>Gene loss provides genomic basis for host adaptation in cereal stripe rust fungi.</title>
        <authorList>
            <person name="Xia C."/>
        </authorList>
    </citation>
    <scope>NUCLEOTIDE SEQUENCE [LARGE SCALE GENOMIC DNA]</scope>
    <source>
        <strain evidence="2 3">93TX-2</strain>
    </source>
</reference>
<dbReference type="VEuPathDB" id="FungiDB:PSTT_12066"/>